<proteinExistence type="predicted"/>
<feature type="region of interest" description="Disordered" evidence="1">
    <location>
        <begin position="89"/>
        <end position="120"/>
    </location>
</feature>
<protein>
    <submittedName>
        <fullName evidence="4">CARDB domain-containing protein</fullName>
    </submittedName>
</protein>
<accession>A0ABD5Z218</accession>
<comment type="caution">
    <text evidence="4">The sequence shown here is derived from an EMBL/GenBank/DDBJ whole genome shotgun (WGS) entry which is preliminary data.</text>
</comment>
<evidence type="ECO:0000313" key="4">
    <source>
        <dbReference type="EMBL" id="MFC7199221.1"/>
    </source>
</evidence>
<dbReference type="Proteomes" id="UP001596447">
    <property type="component" value="Unassembled WGS sequence"/>
</dbReference>
<dbReference type="AlphaFoldDB" id="A0ABD5Z218"/>
<evidence type="ECO:0000259" key="3">
    <source>
        <dbReference type="Pfam" id="PF07705"/>
    </source>
</evidence>
<feature type="domain" description="CARDB" evidence="3">
    <location>
        <begin position="4"/>
        <end position="74"/>
    </location>
</feature>
<evidence type="ECO:0000256" key="1">
    <source>
        <dbReference type="SAM" id="MobiDB-lite"/>
    </source>
</evidence>
<gene>
    <name evidence="4" type="ORF">ACFQJ9_07290</name>
</gene>
<evidence type="ECO:0000313" key="5">
    <source>
        <dbReference type="Proteomes" id="UP001596447"/>
    </source>
</evidence>
<dbReference type="Pfam" id="PF07705">
    <property type="entry name" value="CARDB"/>
    <property type="match status" value="1"/>
</dbReference>
<dbReference type="InterPro" id="IPR013783">
    <property type="entry name" value="Ig-like_fold"/>
</dbReference>
<name>A0ABD5Z218_9EURY</name>
<dbReference type="EMBL" id="JBHTAR010000011">
    <property type="protein sequence ID" value="MFC7199221.1"/>
    <property type="molecule type" value="Genomic_DNA"/>
</dbReference>
<reference evidence="4 5" key="1">
    <citation type="journal article" date="2019" name="Int. J. Syst. Evol. Microbiol.">
        <title>The Global Catalogue of Microorganisms (GCM) 10K type strain sequencing project: providing services to taxonomists for standard genome sequencing and annotation.</title>
        <authorList>
            <consortium name="The Broad Institute Genomics Platform"/>
            <consortium name="The Broad Institute Genome Sequencing Center for Infectious Disease"/>
            <person name="Wu L."/>
            <person name="Ma J."/>
        </authorList>
    </citation>
    <scope>NUCLEOTIDE SEQUENCE [LARGE SCALE GENOMIC DNA]</scope>
    <source>
        <strain evidence="4 5">XZGYJ-43</strain>
    </source>
</reference>
<keyword evidence="2" id="KW-1133">Transmembrane helix</keyword>
<dbReference type="InterPro" id="IPR011635">
    <property type="entry name" value="CARDB"/>
</dbReference>
<dbReference type="RefSeq" id="WP_279530082.1">
    <property type="nucleotide sequence ID" value="NZ_CP122312.1"/>
</dbReference>
<sequence length="154" mass="15756">MTNTTLSPGTVRVNETATVTARIKNGGRATGTRTVALTLNGTVVAERTVTLAPGNATTLQFSLTPEAGEYAVDVESTTVGTLQVVAADPTQTGGTTSSTRTEMTTPSPTDTAQTSTAKPVAEPSGLGLQTLGGLVFVLALLATVLALIRRAPWR</sequence>
<keyword evidence="2" id="KW-0812">Transmembrane</keyword>
<keyword evidence="2" id="KW-0472">Membrane</keyword>
<feature type="compositionally biased region" description="Low complexity" evidence="1">
    <location>
        <begin position="89"/>
        <end position="111"/>
    </location>
</feature>
<feature type="transmembrane region" description="Helical" evidence="2">
    <location>
        <begin position="126"/>
        <end position="148"/>
    </location>
</feature>
<keyword evidence="5" id="KW-1185">Reference proteome</keyword>
<evidence type="ECO:0000256" key="2">
    <source>
        <dbReference type="SAM" id="Phobius"/>
    </source>
</evidence>
<dbReference type="Gene3D" id="2.60.40.10">
    <property type="entry name" value="Immunoglobulins"/>
    <property type="match status" value="1"/>
</dbReference>
<organism evidence="4 5">
    <name type="scientific">Halospeciosus flavus</name>
    <dbReference type="NCBI Taxonomy" id="3032283"/>
    <lineage>
        <taxon>Archaea</taxon>
        <taxon>Methanobacteriati</taxon>
        <taxon>Methanobacteriota</taxon>
        <taxon>Stenosarchaea group</taxon>
        <taxon>Halobacteria</taxon>
        <taxon>Halobacteriales</taxon>
        <taxon>Halobacteriaceae</taxon>
        <taxon>Halospeciosus</taxon>
    </lineage>
</organism>